<dbReference type="InterPro" id="IPR023174">
    <property type="entry name" value="PDEase_CS"/>
</dbReference>
<organism evidence="9 10">
    <name type="scientific">Ostreococcus lucimarinus (strain CCE9901)</name>
    <dbReference type="NCBI Taxonomy" id="436017"/>
    <lineage>
        <taxon>Eukaryota</taxon>
        <taxon>Viridiplantae</taxon>
        <taxon>Chlorophyta</taxon>
        <taxon>Mamiellophyceae</taxon>
        <taxon>Mamiellales</taxon>
        <taxon>Bathycoccaceae</taxon>
        <taxon>Ostreococcus</taxon>
    </lineage>
</organism>
<feature type="compositionally biased region" description="Polar residues" evidence="7">
    <location>
        <begin position="249"/>
        <end position="264"/>
    </location>
</feature>
<dbReference type="GO" id="GO:0004114">
    <property type="term" value="F:3',5'-cyclic-nucleotide phosphodiesterase activity"/>
    <property type="evidence" value="ECO:0007669"/>
    <property type="project" value="InterPro"/>
</dbReference>
<feature type="active site" description="Proton donor" evidence="3">
    <location>
        <position position="355"/>
    </location>
</feature>
<keyword evidence="2 6" id="KW-0378">Hydrolase</keyword>
<feature type="compositionally biased region" description="Polar residues" evidence="7">
    <location>
        <begin position="47"/>
        <end position="65"/>
    </location>
</feature>
<feature type="binding site" evidence="5">
    <location>
        <position position="395"/>
    </location>
    <ligand>
        <name>Zn(2+)</name>
        <dbReference type="ChEBI" id="CHEBI:29105"/>
        <label>1</label>
    </ligand>
</feature>
<feature type="binding site" evidence="4">
    <location>
        <begin position="355"/>
        <end position="359"/>
    </location>
    <ligand>
        <name>AMP</name>
        <dbReference type="ChEBI" id="CHEBI:456215"/>
    </ligand>
</feature>
<dbReference type="HOGENOM" id="CLU_518127_0_0_1"/>
<dbReference type="PROSITE" id="PS51845">
    <property type="entry name" value="PDEASE_I_2"/>
    <property type="match status" value="1"/>
</dbReference>
<feature type="region of interest" description="Disordered" evidence="7">
    <location>
        <begin position="249"/>
        <end position="277"/>
    </location>
</feature>
<dbReference type="KEGG" id="olu:OSTLU_30641"/>
<evidence type="ECO:0000256" key="6">
    <source>
        <dbReference type="RuleBase" id="RU363067"/>
    </source>
</evidence>
<dbReference type="OMA" id="KFASECE"/>
<dbReference type="GeneID" id="5000571"/>
<dbReference type="InterPro" id="IPR023088">
    <property type="entry name" value="PDEase"/>
</dbReference>
<dbReference type="AlphaFoldDB" id="A4RUJ3"/>
<dbReference type="PANTHER" id="PTHR11347">
    <property type="entry name" value="CYCLIC NUCLEOTIDE PHOSPHODIESTERASE"/>
    <property type="match status" value="1"/>
</dbReference>
<dbReference type="GO" id="GO:0046872">
    <property type="term" value="F:metal ion binding"/>
    <property type="evidence" value="ECO:0007669"/>
    <property type="project" value="UniProtKB-KW"/>
</dbReference>
<comment type="cofactor">
    <cofactor evidence="6">
        <name>a divalent metal cation</name>
        <dbReference type="ChEBI" id="CHEBI:60240"/>
    </cofactor>
    <text evidence="6">Binds 2 divalent metal cations per subunit. Site 1 may preferentially bind zinc ions, while site 2 has a preference for magnesium and/or manganese ions.</text>
</comment>
<evidence type="ECO:0000256" key="1">
    <source>
        <dbReference type="ARBA" id="ARBA00022723"/>
    </source>
</evidence>
<dbReference type="GO" id="GO:0007165">
    <property type="term" value="P:signal transduction"/>
    <property type="evidence" value="ECO:0007669"/>
    <property type="project" value="InterPro"/>
</dbReference>
<dbReference type="InterPro" id="IPR002073">
    <property type="entry name" value="PDEase_catalytic_dom"/>
</dbReference>
<feature type="region of interest" description="Disordered" evidence="7">
    <location>
        <begin position="1"/>
        <end position="96"/>
    </location>
</feature>
<evidence type="ECO:0000256" key="5">
    <source>
        <dbReference type="PIRSR" id="PIRSR623088-3"/>
    </source>
</evidence>
<dbReference type="RefSeq" id="XP_001416969.1">
    <property type="nucleotide sequence ID" value="XM_001416932.1"/>
</dbReference>
<feature type="binding site" evidence="5">
    <location>
        <position position="359"/>
    </location>
    <ligand>
        <name>Zn(2+)</name>
        <dbReference type="ChEBI" id="CHEBI:29105"/>
        <label>1</label>
    </ligand>
</feature>
<dbReference type="EMBL" id="CP000583">
    <property type="protein sequence ID" value="ABO95262.1"/>
    <property type="molecule type" value="Genomic_DNA"/>
</dbReference>
<dbReference type="eggNOG" id="KOG3689">
    <property type="taxonomic scope" value="Eukaryota"/>
</dbReference>
<dbReference type="PROSITE" id="PS00126">
    <property type="entry name" value="PDEASE_I_1"/>
    <property type="match status" value="1"/>
</dbReference>
<dbReference type="InterPro" id="IPR003607">
    <property type="entry name" value="HD/PDEase_dom"/>
</dbReference>
<dbReference type="Pfam" id="PF00233">
    <property type="entry name" value="PDEase_I"/>
    <property type="match status" value="1"/>
</dbReference>
<keyword evidence="10" id="KW-1185">Reference proteome</keyword>
<evidence type="ECO:0000256" key="4">
    <source>
        <dbReference type="PIRSR" id="PIRSR623088-2"/>
    </source>
</evidence>
<dbReference type="SMART" id="SM00471">
    <property type="entry name" value="HDc"/>
    <property type="match status" value="1"/>
</dbReference>
<dbReference type="PRINTS" id="PR00387">
    <property type="entry name" value="PDIESTERASE1"/>
</dbReference>
<dbReference type="SUPFAM" id="SSF109604">
    <property type="entry name" value="HD-domain/PDEase-like"/>
    <property type="match status" value="1"/>
</dbReference>
<dbReference type="EC" id="3.1.4.-" evidence="6"/>
<dbReference type="Gramene" id="ABO95262">
    <property type="protein sequence ID" value="ABO95262"/>
    <property type="gene ID" value="OSTLU_30641"/>
</dbReference>
<feature type="binding site" evidence="4">
    <location>
        <position position="565"/>
    </location>
    <ligand>
        <name>AMP</name>
        <dbReference type="ChEBI" id="CHEBI:456215"/>
    </ligand>
</feature>
<evidence type="ECO:0000256" key="2">
    <source>
        <dbReference type="ARBA" id="ARBA00022801"/>
    </source>
</evidence>
<reference evidence="9 10" key="1">
    <citation type="journal article" date="2007" name="Proc. Natl. Acad. Sci. U.S.A.">
        <title>The tiny eukaryote Ostreococcus provides genomic insights into the paradox of plankton speciation.</title>
        <authorList>
            <person name="Palenik B."/>
            <person name="Grimwood J."/>
            <person name="Aerts A."/>
            <person name="Rouze P."/>
            <person name="Salamov A."/>
            <person name="Putnam N."/>
            <person name="Dupont C."/>
            <person name="Jorgensen R."/>
            <person name="Derelle E."/>
            <person name="Rombauts S."/>
            <person name="Zhou K."/>
            <person name="Otillar R."/>
            <person name="Merchant S.S."/>
            <person name="Podell S."/>
            <person name="Gaasterland T."/>
            <person name="Napoli C."/>
            <person name="Gendler K."/>
            <person name="Manuell A."/>
            <person name="Tai V."/>
            <person name="Vallon O."/>
            <person name="Piganeau G."/>
            <person name="Jancek S."/>
            <person name="Heijde M."/>
            <person name="Jabbari K."/>
            <person name="Bowler C."/>
            <person name="Lohr M."/>
            <person name="Robbens S."/>
            <person name="Werner G."/>
            <person name="Dubchak I."/>
            <person name="Pazour G.J."/>
            <person name="Ren Q."/>
            <person name="Paulsen I."/>
            <person name="Delwiche C."/>
            <person name="Schmutz J."/>
            <person name="Rokhsar D."/>
            <person name="Van de Peer Y."/>
            <person name="Moreau H."/>
            <person name="Grigoriev I.V."/>
        </authorList>
    </citation>
    <scope>NUCLEOTIDE SEQUENCE [LARGE SCALE GENOMIC DNA]</scope>
    <source>
        <strain evidence="9 10">CCE9901</strain>
    </source>
</reference>
<feature type="binding site" evidence="4">
    <location>
        <position position="511"/>
    </location>
    <ligand>
        <name>AMP</name>
        <dbReference type="ChEBI" id="CHEBI:456215"/>
    </ligand>
</feature>
<dbReference type="Gene3D" id="1.10.1300.10">
    <property type="entry name" value="3'5'-cyclic nucleotide phosphodiesterase, catalytic domain"/>
    <property type="match status" value="1"/>
</dbReference>
<dbReference type="CDD" id="cd00077">
    <property type="entry name" value="HDc"/>
    <property type="match status" value="1"/>
</dbReference>
<feature type="binding site" evidence="5">
    <location>
        <position position="511"/>
    </location>
    <ligand>
        <name>Zn(2+)</name>
        <dbReference type="ChEBI" id="CHEBI:29105"/>
        <label>1</label>
    </ligand>
</feature>
<proteinExistence type="inferred from homology"/>
<feature type="binding site" evidence="5">
    <location>
        <position position="394"/>
    </location>
    <ligand>
        <name>Zn(2+)</name>
        <dbReference type="ChEBI" id="CHEBI:29105"/>
        <label>1</label>
    </ligand>
</feature>
<dbReference type="InterPro" id="IPR036971">
    <property type="entry name" value="PDEase_catalytic_dom_sf"/>
</dbReference>
<evidence type="ECO:0000259" key="8">
    <source>
        <dbReference type="PROSITE" id="PS51845"/>
    </source>
</evidence>
<feature type="compositionally biased region" description="Basic and acidic residues" evidence="7">
    <location>
        <begin position="13"/>
        <end position="33"/>
    </location>
</feature>
<gene>
    <name evidence="9" type="ORF">OSTLU_30641</name>
</gene>
<feature type="domain" description="PDEase" evidence="8">
    <location>
        <begin position="269"/>
        <end position="609"/>
    </location>
</feature>
<evidence type="ECO:0000313" key="10">
    <source>
        <dbReference type="Proteomes" id="UP000001568"/>
    </source>
</evidence>
<name>A4RUJ3_OSTLU</name>
<accession>A4RUJ3</accession>
<feature type="binding site" evidence="4">
    <location>
        <position position="395"/>
    </location>
    <ligand>
        <name>AMP</name>
        <dbReference type="ChEBI" id="CHEBI:456215"/>
    </ligand>
</feature>
<evidence type="ECO:0000256" key="7">
    <source>
        <dbReference type="SAM" id="MobiDB-lite"/>
    </source>
</evidence>
<dbReference type="Proteomes" id="UP000001568">
    <property type="component" value="Chromosome 3"/>
</dbReference>
<evidence type="ECO:0000256" key="3">
    <source>
        <dbReference type="PIRSR" id="PIRSR623088-1"/>
    </source>
</evidence>
<dbReference type="STRING" id="436017.A4RUJ3"/>
<sequence>MGFFRKKTSTRASSDEGRENASAEGRRSLRDGADGTTSPKGARSGELSENGSTRAVGTERMSQSSELDDYESRDTLTEFATSSASPRVPPGRKSLRRRSLELYRQAAAGATMTNSKKALVDAAIDEIIADEETGEFVPGTSTAAENSVYRTMFHTVRRLVDLEASKRAHGSDSDPLDTLQAIANALSLANALILQIHGSLASKQAAVDLLDPVAKGFVEQFFTADNSSLMLAQNMAQLAIEMRGPRNHIQSQNHSAASLPSRASSEGVRDEDSPGGSMNTIFADVGRNPMYTSWTSFDIYKFASECERGRKGPLQTLSMGLFDRFNLFHALPLDRNSVSNFIADIERKYRDNDYHNRVHATDVTQAAAYLIETSLESQIEPIHTFAMLVAAMSHDVGHPGVNNTFLVNCKSAEAERWNDVSVNENGHLFTAFSLLKKHAVLAKFTDSEQSDLKKWLQKMIMYTDMEFHGELTQRMLKEIEDEQDEETNSIKPIKQWQNIWVPLAFALHCADISNPARPYELALAWAQAVTAEFYKQGDRQRKLGMRVEPFMDRSLAGPASTQSNQLGFIKLVVKPSLCVLEAFMPAASRHLLDTLEENIAAYGNDVASAAHAGS</sequence>
<dbReference type="OrthoDB" id="568146at2759"/>
<comment type="similarity">
    <text evidence="6">Belongs to the cyclic nucleotide phosphodiesterase family.</text>
</comment>
<keyword evidence="1 5" id="KW-0479">Metal-binding</keyword>
<feature type="binding site" evidence="5">
    <location>
        <position position="395"/>
    </location>
    <ligand>
        <name>Zn(2+)</name>
        <dbReference type="ChEBI" id="CHEBI:29105"/>
        <label>2</label>
    </ligand>
</feature>
<evidence type="ECO:0000313" key="9">
    <source>
        <dbReference type="EMBL" id="ABO95262.1"/>
    </source>
</evidence>
<protein>
    <recommendedName>
        <fullName evidence="6">Phosphodiesterase</fullName>
        <ecNumber evidence="6">3.1.4.-</ecNumber>
    </recommendedName>
</protein>